<dbReference type="Pfam" id="PF12849">
    <property type="entry name" value="PBP_like_2"/>
    <property type="match status" value="1"/>
</dbReference>
<feature type="domain" description="PBP" evidence="13">
    <location>
        <begin position="36"/>
        <end position="276"/>
    </location>
</feature>
<evidence type="ECO:0000256" key="5">
    <source>
        <dbReference type="ARBA" id="ARBA00022448"/>
    </source>
</evidence>
<comment type="subcellular location">
    <subcellularLocation>
        <location evidence="2 12">Cell membrane</location>
        <topology evidence="2 12">Lipid-anchor</topology>
    </subcellularLocation>
</comment>
<evidence type="ECO:0000256" key="10">
    <source>
        <dbReference type="ARBA" id="ARBA00023139"/>
    </source>
</evidence>
<comment type="function">
    <text evidence="12">Involved in the system for phosphate transport across the cytoplasmic membrane.</text>
</comment>
<comment type="similarity">
    <text evidence="3 12">Belongs to the PstS family.</text>
</comment>
<evidence type="ECO:0000256" key="4">
    <source>
        <dbReference type="ARBA" id="ARBA00011529"/>
    </source>
</evidence>
<feature type="chain" id="PRO_5045003524" description="Phosphate-binding protein" evidence="12">
    <location>
        <begin position="22"/>
        <end position="297"/>
    </location>
</feature>
<reference evidence="14 15" key="1">
    <citation type="submission" date="2021-06" db="EMBL/GenBank/DDBJ databases">
        <title>Clostridia strains as spoilage organisms.</title>
        <authorList>
            <person name="Wambui J."/>
            <person name="Stephan R."/>
            <person name="Stevens M.J.A."/>
        </authorList>
    </citation>
    <scope>NUCLEOTIDE SEQUENCE [LARGE SCALE GENOMIC DNA]</scope>
    <source>
        <strain evidence="14 15">DSM 14204</strain>
    </source>
</reference>
<evidence type="ECO:0000256" key="2">
    <source>
        <dbReference type="ARBA" id="ARBA00004193"/>
    </source>
</evidence>
<feature type="signal peptide" evidence="12">
    <location>
        <begin position="1"/>
        <end position="21"/>
    </location>
</feature>
<dbReference type="InterPro" id="IPR024370">
    <property type="entry name" value="PBP_domain"/>
</dbReference>
<dbReference type="RefSeq" id="WP_216145684.1">
    <property type="nucleotide sequence ID" value="NZ_JAHLDV010000003.1"/>
</dbReference>
<evidence type="ECO:0000313" key="14">
    <source>
        <dbReference type="EMBL" id="MBU3158571.1"/>
    </source>
</evidence>
<accession>A0ABS6BNS3</accession>
<evidence type="ECO:0000256" key="11">
    <source>
        <dbReference type="ARBA" id="ARBA00023288"/>
    </source>
</evidence>
<name>A0ABS6BNS3_9CLOT</name>
<evidence type="ECO:0000256" key="1">
    <source>
        <dbReference type="ARBA" id="ARBA00002841"/>
    </source>
</evidence>
<comment type="function">
    <text evidence="1">Part of the ABC transporter complex PstSACB involved in phosphate import.</text>
</comment>
<dbReference type="CDD" id="cd13653">
    <property type="entry name" value="PBP2_phosphate_like_1"/>
    <property type="match status" value="1"/>
</dbReference>
<dbReference type="Proteomes" id="UP000776252">
    <property type="component" value="Unassembled WGS sequence"/>
</dbReference>
<dbReference type="InterPro" id="IPR050811">
    <property type="entry name" value="Phosphate_ABC_transporter"/>
</dbReference>
<keyword evidence="9" id="KW-0472">Membrane</keyword>
<gene>
    <name evidence="14" type="ORF">KPL37_02135</name>
</gene>
<keyword evidence="8 12" id="KW-0732">Signal</keyword>
<evidence type="ECO:0000259" key="13">
    <source>
        <dbReference type="Pfam" id="PF12849"/>
    </source>
</evidence>
<keyword evidence="7 12" id="KW-0592">Phosphate transport</keyword>
<keyword evidence="15" id="KW-1185">Reference proteome</keyword>
<evidence type="ECO:0000256" key="6">
    <source>
        <dbReference type="ARBA" id="ARBA00022475"/>
    </source>
</evidence>
<evidence type="ECO:0000313" key="15">
    <source>
        <dbReference type="Proteomes" id="UP000776252"/>
    </source>
</evidence>
<keyword evidence="5 12" id="KW-0813">Transport</keyword>
<comment type="subunit">
    <text evidence="4 12">The complex is composed of two ATP-binding proteins (PstB), two transmembrane proteins (PstC and PstA) and a solute-binding protein (PstS).</text>
</comment>
<evidence type="ECO:0000256" key="7">
    <source>
        <dbReference type="ARBA" id="ARBA00022592"/>
    </source>
</evidence>
<keyword evidence="6 12" id="KW-1003">Cell membrane</keyword>
<evidence type="ECO:0000256" key="3">
    <source>
        <dbReference type="ARBA" id="ARBA00008725"/>
    </source>
</evidence>
<proteinExistence type="inferred from homology"/>
<dbReference type="PROSITE" id="PS51257">
    <property type="entry name" value="PROKAR_LIPOPROTEIN"/>
    <property type="match status" value="1"/>
</dbReference>
<keyword evidence="11 12" id="KW-0449">Lipoprotein</keyword>
<evidence type="ECO:0000256" key="12">
    <source>
        <dbReference type="RuleBase" id="RU367119"/>
    </source>
</evidence>
<dbReference type="NCBIfam" id="TIGR02136">
    <property type="entry name" value="ptsS_2"/>
    <property type="match status" value="1"/>
</dbReference>
<comment type="caution">
    <text evidence="14">The sequence shown here is derived from an EMBL/GenBank/DDBJ whole genome shotgun (WGS) entry which is preliminary data.</text>
</comment>
<dbReference type="EMBL" id="JAHLDV010000003">
    <property type="protein sequence ID" value="MBU3158571.1"/>
    <property type="molecule type" value="Genomic_DNA"/>
</dbReference>
<keyword evidence="10 12" id="KW-0564">Palmitate</keyword>
<dbReference type="PANTHER" id="PTHR30570:SF4">
    <property type="entry name" value="PHOSPHATE-BINDING PROTEIN PSTS 1"/>
    <property type="match status" value="1"/>
</dbReference>
<evidence type="ECO:0000256" key="8">
    <source>
        <dbReference type="ARBA" id="ARBA00022729"/>
    </source>
</evidence>
<sequence length="297" mass="31398">MKKKYLKMMVAALTVAMTAGFFTGCGSKTETTPKTATKSAEISGSITAAGSTALQPLAELGAKNFKVKNTDATINVQGGGSGTGLKQVGEGSVEIGNSDIYAKDKEGIDAAALTDTKVCVIGFAAVTNPKVKVESLTKQQLIDVFTGKIKNWKEVGGADIKVTIINRPKSSGSRATFKEFGLDKKEEATGLTSDSSGAVKQAVKQTDGAISYLALSYFADATNKAGLNILKIDGVEATAANISTDKYKIWSYEHMYTKGEPTGVTKAYLTFMTSSEMNASITKLGYIPMTDMKVKRD</sequence>
<protein>
    <recommendedName>
        <fullName evidence="12">Phosphate-binding protein</fullName>
    </recommendedName>
</protein>
<evidence type="ECO:0000256" key="9">
    <source>
        <dbReference type="ARBA" id="ARBA00023136"/>
    </source>
</evidence>
<dbReference type="InterPro" id="IPR011862">
    <property type="entry name" value="Phos-bd"/>
</dbReference>
<dbReference type="PANTHER" id="PTHR30570">
    <property type="entry name" value="PERIPLASMIC PHOSPHATE BINDING COMPONENT OF PHOSPHATE ABC TRANSPORTER"/>
    <property type="match status" value="1"/>
</dbReference>
<organism evidence="14 15">
    <name type="scientific">Clostridium frigoris</name>
    <dbReference type="NCBI Taxonomy" id="205327"/>
    <lineage>
        <taxon>Bacteria</taxon>
        <taxon>Bacillati</taxon>
        <taxon>Bacillota</taxon>
        <taxon>Clostridia</taxon>
        <taxon>Eubacteriales</taxon>
        <taxon>Clostridiaceae</taxon>
        <taxon>Clostridium</taxon>
    </lineage>
</organism>